<dbReference type="PANTHER" id="PTHR30353:SF0">
    <property type="entry name" value="TRANSMEMBRANE PROTEIN"/>
    <property type="match status" value="1"/>
</dbReference>
<keyword evidence="3 7" id="KW-1003">Cell membrane</keyword>
<accession>A0ABT7LSF3</accession>
<evidence type="ECO:0000313" key="9">
    <source>
        <dbReference type="EMBL" id="MDL5034665.1"/>
    </source>
</evidence>
<keyword evidence="6 7" id="KW-0472">Membrane</keyword>
<dbReference type="InterPro" id="IPR032818">
    <property type="entry name" value="DedA-like"/>
</dbReference>
<evidence type="ECO:0000256" key="7">
    <source>
        <dbReference type="RuleBase" id="RU367016"/>
    </source>
</evidence>
<evidence type="ECO:0000256" key="4">
    <source>
        <dbReference type="ARBA" id="ARBA00022692"/>
    </source>
</evidence>
<name>A0ABT7LSF3_9BURK</name>
<sequence>MSYFVDLLSHFDSHLHGWCAAYGTWAIALLALIIFAETGTLIFPFLPGDSMLFVVGIFCAAGHLPFTLTAVVLVAAAVAGDLLNYSVGRYCGTRLVRRWPWICSGHAMANAHFARHGSKTIVIARFVPVLRGFAPFAAGFATMSSQRFLTYNVLGGALWVLSLMSLGWVIGDHPWVRQNLSRTILLIIVVSLIPTVLGLLRRRTVA</sequence>
<organism evidence="9 10">
    <name type="scientific">Roseateles subflavus</name>
    <dbReference type="NCBI Taxonomy" id="3053353"/>
    <lineage>
        <taxon>Bacteria</taxon>
        <taxon>Pseudomonadati</taxon>
        <taxon>Pseudomonadota</taxon>
        <taxon>Betaproteobacteria</taxon>
        <taxon>Burkholderiales</taxon>
        <taxon>Sphaerotilaceae</taxon>
        <taxon>Roseateles</taxon>
    </lineage>
</organism>
<gene>
    <name evidence="9" type="ORF">QRD43_22370</name>
</gene>
<keyword evidence="10" id="KW-1185">Reference proteome</keyword>
<evidence type="ECO:0000256" key="2">
    <source>
        <dbReference type="ARBA" id="ARBA00010792"/>
    </source>
</evidence>
<comment type="similarity">
    <text evidence="2 7">Belongs to the DedA family.</text>
</comment>
<dbReference type="EMBL" id="JASVDS010000011">
    <property type="protein sequence ID" value="MDL5034665.1"/>
    <property type="molecule type" value="Genomic_DNA"/>
</dbReference>
<feature type="transmembrane region" description="Helical" evidence="7">
    <location>
        <begin position="148"/>
        <end position="171"/>
    </location>
</feature>
<feature type="domain" description="VTT" evidence="8">
    <location>
        <begin position="46"/>
        <end position="168"/>
    </location>
</feature>
<protein>
    <submittedName>
        <fullName evidence="9">VTT domain-containing protein</fullName>
    </submittedName>
</protein>
<feature type="transmembrane region" description="Helical" evidence="7">
    <location>
        <begin position="122"/>
        <end position="141"/>
    </location>
</feature>
<proteinExistence type="inferred from homology"/>
<dbReference type="RefSeq" id="WP_285984740.1">
    <property type="nucleotide sequence ID" value="NZ_JASVDS010000011.1"/>
</dbReference>
<evidence type="ECO:0000259" key="8">
    <source>
        <dbReference type="Pfam" id="PF09335"/>
    </source>
</evidence>
<evidence type="ECO:0000256" key="3">
    <source>
        <dbReference type="ARBA" id="ARBA00022475"/>
    </source>
</evidence>
<dbReference type="Proteomes" id="UP001238603">
    <property type="component" value="Unassembled WGS sequence"/>
</dbReference>
<comment type="caution">
    <text evidence="9">The sequence shown here is derived from an EMBL/GenBank/DDBJ whole genome shotgun (WGS) entry which is preliminary data.</text>
</comment>
<feature type="transmembrane region" description="Helical" evidence="7">
    <location>
        <begin position="183"/>
        <end position="200"/>
    </location>
</feature>
<feature type="transmembrane region" description="Helical" evidence="7">
    <location>
        <begin position="20"/>
        <end position="46"/>
    </location>
</feature>
<keyword evidence="4 7" id="KW-0812">Transmembrane</keyword>
<dbReference type="InterPro" id="IPR032816">
    <property type="entry name" value="VTT_dom"/>
</dbReference>
<dbReference type="Pfam" id="PF09335">
    <property type="entry name" value="VTT_dom"/>
    <property type="match status" value="1"/>
</dbReference>
<evidence type="ECO:0000256" key="1">
    <source>
        <dbReference type="ARBA" id="ARBA00004651"/>
    </source>
</evidence>
<evidence type="ECO:0000256" key="6">
    <source>
        <dbReference type="ARBA" id="ARBA00023136"/>
    </source>
</evidence>
<evidence type="ECO:0000256" key="5">
    <source>
        <dbReference type="ARBA" id="ARBA00022989"/>
    </source>
</evidence>
<feature type="transmembrane region" description="Helical" evidence="7">
    <location>
        <begin position="53"/>
        <end position="79"/>
    </location>
</feature>
<evidence type="ECO:0000313" key="10">
    <source>
        <dbReference type="Proteomes" id="UP001238603"/>
    </source>
</evidence>
<keyword evidence="5 7" id="KW-1133">Transmembrane helix</keyword>
<dbReference type="PANTHER" id="PTHR30353">
    <property type="entry name" value="INNER MEMBRANE PROTEIN DEDA-RELATED"/>
    <property type="match status" value="1"/>
</dbReference>
<reference evidence="9 10" key="1">
    <citation type="submission" date="2023-06" db="EMBL/GenBank/DDBJ databases">
        <title>Pelomonas sp. APW6 16S ribosomal RNA gene genome sequencing and assembly.</title>
        <authorList>
            <person name="Woo H."/>
        </authorList>
    </citation>
    <scope>NUCLEOTIDE SEQUENCE [LARGE SCALE GENOMIC DNA]</scope>
    <source>
        <strain evidence="9 10">APW6</strain>
    </source>
</reference>
<comment type="subcellular location">
    <subcellularLocation>
        <location evidence="1 7">Cell membrane</location>
        <topology evidence="1 7">Multi-pass membrane protein</topology>
    </subcellularLocation>
</comment>